<gene>
    <name evidence="11" type="ORF">HF521_000674</name>
</gene>
<dbReference type="GO" id="GO:0008083">
    <property type="term" value="F:growth factor activity"/>
    <property type="evidence" value="ECO:0007669"/>
    <property type="project" value="UniProtKB-KW"/>
</dbReference>
<dbReference type="Proteomes" id="UP000606274">
    <property type="component" value="Unassembled WGS sequence"/>
</dbReference>
<comment type="caution">
    <text evidence="11">The sequence shown here is derived from an EMBL/GenBank/DDBJ whole genome shotgun (WGS) entry which is preliminary data.</text>
</comment>
<feature type="chain" id="PRO_5035870165" description="EGF-like domain-containing protein" evidence="9">
    <location>
        <begin position="22"/>
        <end position="226"/>
    </location>
</feature>
<keyword evidence="2" id="KW-0964">Secreted</keyword>
<keyword evidence="8" id="KW-1133">Transmembrane helix</keyword>
<evidence type="ECO:0000313" key="11">
    <source>
        <dbReference type="EMBL" id="KAF7711663.1"/>
    </source>
</evidence>
<keyword evidence="3 7" id="KW-0245">EGF-like domain</keyword>
<dbReference type="GO" id="GO:0007173">
    <property type="term" value="P:epidermal growth factor receptor signaling pathway"/>
    <property type="evidence" value="ECO:0007669"/>
    <property type="project" value="TreeGrafter"/>
</dbReference>
<dbReference type="FunFam" id="2.10.25.10:FF:000182">
    <property type="entry name" value="Protransforming growth factor alpha"/>
    <property type="match status" value="1"/>
</dbReference>
<keyword evidence="6" id="KW-0497">Mitogen</keyword>
<evidence type="ECO:0000256" key="4">
    <source>
        <dbReference type="ARBA" id="ARBA00023030"/>
    </source>
</evidence>
<dbReference type="PANTHER" id="PTHR10740">
    <property type="entry name" value="TRANSFORMING GROWTH FACTOR ALPHA"/>
    <property type="match status" value="1"/>
</dbReference>
<evidence type="ECO:0000256" key="3">
    <source>
        <dbReference type="ARBA" id="ARBA00022536"/>
    </source>
</evidence>
<dbReference type="GO" id="GO:0008284">
    <property type="term" value="P:positive regulation of cell population proliferation"/>
    <property type="evidence" value="ECO:0007669"/>
    <property type="project" value="TreeGrafter"/>
</dbReference>
<accession>A0A8T0BYV8</accession>
<evidence type="ECO:0000256" key="1">
    <source>
        <dbReference type="ARBA" id="ARBA00004239"/>
    </source>
</evidence>
<sequence length="226" mass="25543">MMYRAFWDKLFLLSGYLFTYSQVLENSTSSVTTVEMTPTILTTINNTPAVLSKNTVRKKFLAAAVHSHFADCPDSHSHFCFHGTCRFLILEETPACVCHPGFIGMRCEHADLLAVVATNQRQQTLATILLGILGSVLLVLLCTIINCWWKRGRCRRGSLLSCLPEKQNSMEKPEMSCCHLETGFLQHKNFFLSVSRYASYFLFQPVLVQISLPLVLFKNFAFGPFS</sequence>
<keyword evidence="9" id="KW-0732">Signal</keyword>
<dbReference type="PANTHER" id="PTHR10740:SF1">
    <property type="entry name" value="PROTRANSFORMING GROWTH FACTOR ALPHA"/>
    <property type="match status" value="1"/>
</dbReference>
<feature type="signal peptide" evidence="9">
    <location>
        <begin position="1"/>
        <end position="21"/>
    </location>
</feature>
<dbReference type="InterPro" id="IPR000742">
    <property type="entry name" value="EGF"/>
</dbReference>
<keyword evidence="8" id="KW-0812">Transmembrane</keyword>
<comment type="caution">
    <text evidence="7">Lacks conserved residue(s) required for the propagation of feature annotation.</text>
</comment>
<dbReference type="EMBL" id="JABFDY010000001">
    <property type="protein sequence ID" value="KAF7711663.1"/>
    <property type="molecule type" value="Genomic_DNA"/>
</dbReference>
<evidence type="ECO:0000256" key="8">
    <source>
        <dbReference type="SAM" id="Phobius"/>
    </source>
</evidence>
<dbReference type="Gene3D" id="2.10.25.10">
    <property type="entry name" value="Laminin"/>
    <property type="match status" value="1"/>
</dbReference>
<evidence type="ECO:0000256" key="6">
    <source>
        <dbReference type="ARBA" id="ARBA00023246"/>
    </source>
</evidence>
<dbReference type="SUPFAM" id="SSF57196">
    <property type="entry name" value="EGF/Laminin"/>
    <property type="match status" value="1"/>
</dbReference>
<evidence type="ECO:0000256" key="7">
    <source>
        <dbReference type="PROSITE-ProRule" id="PRU00076"/>
    </source>
</evidence>
<evidence type="ECO:0000259" key="10">
    <source>
        <dbReference type="PROSITE" id="PS50026"/>
    </source>
</evidence>
<dbReference type="PROSITE" id="PS50026">
    <property type="entry name" value="EGF_3"/>
    <property type="match status" value="1"/>
</dbReference>
<feature type="transmembrane region" description="Helical" evidence="8">
    <location>
        <begin position="125"/>
        <end position="149"/>
    </location>
</feature>
<dbReference type="GO" id="GO:0045840">
    <property type="term" value="P:positive regulation of mitotic nuclear division"/>
    <property type="evidence" value="ECO:0007669"/>
    <property type="project" value="TreeGrafter"/>
</dbReference>
<feature type="disulfide bond" evidence="7">
    <location>
        <begin position="98"/>
        <end position="107"/>
    </location>
</feature>
<dbReference type="GO" id="GO:0005154">
    <property type="term" value="F:epidermal growth factor receptor binding"/>
    <property type="evidence" value="ECO:0007669"/>
    <property type="project" value="TreeGrafter"/>
</dbReference>
<keyword evidence="4" id="KW-0339">Growth factor</keyword>
<evidence type="ECO:0000256" key="9">
    <source>
        <dbReference type="SAM" id="SignalP"/>
    </source>
</evidence>
<evidence type="ECO:0000256" key="5">
    <source>
        <dbReference type="ARBA" id="ARBA00023157"/>
    </source>
</evidence>
<feature type="domain" description="EGF-like" evidence="10">
    <location>
        <begin position="68"/>
        <end position="108"/>
    </location>
</feature>
<dbReference type="SMART" id="SM00181">
    <property type="entry name" value="EGF"/>
    <property type="match status" value="1"/>
</dbReference>
<dbReference type="GO" id="GO:0051781">
    <property type="term" value="P:positive regulation of cell division"/>
    <property type="evidence" value="ECO:0007669"/>
    <property type="project" value="UniProtKB-KW"/>
</dbReference>
<evidence type="ECO:0000256" key="2">
    <source>
        <dbReference type="ARBA" id="ARBA00022525"/>
    </source>
</evidence>
<keyword evidence="12" id="KW-1185">Reference proteome</keyword>
<keyword evidence="5 7" id="KW-1015">Disulfide bond</keyword>
<dbReference type="GO" id="GO:0005615">
    <property type="term" value="C:extracellular space"/>
    <property type="evidence" value="ECO:0007669"/>
    <property type="project" value="TreeGrafter"/>
</dbReference>
<feature type="transmembrane region" description="Helical" evidence="8">
    <location>
        <begin position="197"/>
        <end position="217"/>
    </location>
</feature>
<reference evidence="11" key="1">
    <citation type="submission" date="2020-08" db="EMBL/GenBank/DDBJ databases">
        <title>Chromosome-level assembly of Southern catfish (Silurus meridionalis) provides insights into visual adaptation to the nocturnal and benthic lifestyles.</title>
        <authorList>
            <person name="Zhang Y."/>
            <person name="Wang D."/>
            <person name="Peng Z."/>
        </authorList>
    </citation>
    <scope>NUCLEOTIDE SEQUENCE</scope>
    <source>
        <strain evidence="11">SWU-2019-XX</strain>
        <tissue evidence="11">Muscle</tissue>
    </source>
</reference>
<protein>
    <recommendedName>
        <fullName evidence="10">EGF-like domain-containing protein</fullName>
    </recommendedName>
</protein>
<dbReference type="PROSITE" id="PS00022">
    <property type="entry name" value="EGF_1"/>
    <property type="match status" value="1"/>
</dbReference>
<evidence type="ECO:0000313" key="12">
    <source>
        <dbReference type="Proteomes" id="UP000606274"/>
    </source>
</evidence>
<dbReference type="PRINTS" id="PR00009">
    <property type="entry name" value="EGFTGF"/>
</dbReference>
<organism evidence="11 12">
    <name type="scientific">Silurus meridionalis</name>
    <name type="common">Southern catfish</name>
    <name type="synonym">Silurus soldatovi meridionalis</name>
    <dbReference type="NCBI Taxonomy" id="175797"/>
    <lineage>
        <taxon>Eukaryota</taxon>
        <taxon>Metazoa</taxon>
        <taxon>Chordata</taxon>
        <taxon>Craniata</taxon>
        <taxon>Vertebrata</taxon>
        <taxon>Euteleostomi</taxon>
        <taxon>Actinopterygii</taxon>
        <taxon>Neopterygii</taxon>
        <taxon>Teleostei</taxon>
        <taxon>Ostariophysi</taxon>
        <taxon>Siluriformes</taxon>
        <taxon>Siluridae</taxon>
        <taxon>Silurus</taxon>
    </lineage>
</organism>
<name>A0A8T0BYV8_SILME</name>
<dbReference type="AlphaFoldDB" id="A0A8T0BYV8"/>
<proteinExistence type="predicted"/>
<dbReference type="PROSITE" id="PS01186">
    <property type="entry name" value="EGF_2"/>
    <property type="match status" value="1"/>
</dbReference>
<comment type="subcellular location">
    <subcellularLocation>
        <location evidence="1">Secreted</location>
        <location evidence="1">Extracellular space</location>
    </subcellularLocation>
</comment>
<keyword evidence="8" id="KW-0472">Membrane</keyword>